<reference evidence="4 5" key="1">
    <citation type="journal article" date="2019" name="Gut">
        <title>Antibiotics-induced monodominance of a novel gut bacterial order.</title>
        <authorList>
            <person name="Hildebrand F."/>
            <person name="Moitinho-Silva L."/>
            <person name="Blasche S."/>
            <person name="Jahn M.T."/>
            <person name="Gossmann T.I."/>
            <person name="Heuerta-Cepas J."/>
            <person name="Hercog R."/>
            <person name="Luetge M."/>
            <person name="Bahram M."/>
            <person name="Pryszlak A."/>
            <person name="Alves R.J."/>
            <person name="Waszak S.M."/>
            <person name="Zhu A."/>
            <person name="Ye L."/>
            <person name="Costea P.I."/>
            <person name="Aalvink S."/>
            <person name="Belzer C."/>
            <person name="Forslund S.K."/>
            <person name="Sunagawa S."/>
            <person name="Hentschel U."/>
            <person name="Merten C."/>
            <person name="Patil K.R."/>
            <person name="Benes V."/>
            <person name="Bork P."/>
        </authorList>
    </citation>
    <scope>NUCLEOTIDE SEQUENCE [LARGE SCALE GENOMIC DNA]</scope>
    <source>
        <strain evidence="4 5">HDS1380</strain>
    </source>
</reference>
<accession>A0A4Q2KES7</accession>
<feature type="compositionally biased region" description="Basic and acidic residues" evidence="1">
    <location>
        <begin position="764"/>
        <end position="775"/>
    </location>
</feature>
<feature type="transmembrane region" description="Helical" evidence="2">
    <location>
        <begin position="782"/>
        <end position="802"/>
    </location>
</feature>
<keyword evidence="5" id="KW-1185">Reference proteome</keyword>
<feature type="chain" id="PRO_5020929559" evidence="3">
    <location>
        <begin position="29"/>
        <end position="808"/>
    </location>
</feature>
<evidence type="ECO:0000256" key="2">
    <source>
        <dbReference type="SAM" id="Phobius"/>
    </source>
</evidence>
<dbReference type="AlphaFoldDB" id="A0A4Q2KES7"/>
<keyword evidence="3" id="KW-0732">Signal</keyword>
<feature type="region of interest" description="Disordered" evidence="1">
    <location>
        <begin position="741"/>
        <end position="778"/>
    </location>
</feature>
<gene>
    <name evidence="4" type="ORF">ESZ91_05435</name>
</gene>
<protein>
    <submittedName>
        <fullName evidence="4">Uncharacterized protein</fullName>
    </submittedName>
</protein>
<proteinExistence type="predicted"/>
<keyword evidence="2" id="KW-0472">Membrane</keyword>
<dbReference type="EMBL" id="SDOZ01000002">
    <property type="protein sequence ID" value="RXZ61833.1"/>
    <property type="molecule type" value="Genomic_DNA"/>
</dbReference>
<evidence type="ECO:0000313" key="4">
    <source>
        <dbReference type="EMBL" id="RXZ61833.1"/>
    </source>
</evidence>
<organism evidence="4 5">
    <name type="scientific">Candidatus Borkfalkia ceftriaxoniphila</name>
    <dbReference type="NCBI Taxonomy" id="2508949"/>
    <lineage>
        <taxon>Bacteria</taxon>
        <taxon>Bacillati</taxon>
        <taxon>Bacillota</taxon>
        <taxon>Clostridia</taxon>
        <taxon>Christensenellales</taxon>
        <taxon>Christensenellaceae</taxon>
        <taxon>Candidatus Borkfalkia</taxon>
    </lineage>
</organism>
<evidence type="ECO:0000256" key="3">
    <source>
        <dbReference type="SAM" id="SignalP"/>
    </source>
</evidence>
<dbReference type="RefSeq" id="WP_129224898.1">
    <property type="nucleotide sequence ID" value="NZ_SDOZ01000002.1"/>
</dbReference>
<dbReference type="Proteomes" id="UP000291269">
    <property type="component" value="Unassembled WGS sequence"/>
</dbReference>
<evidence type="ECO:0000256" key="1">
    <source>
        <dbReference type="SAM" id="MobiDB-lite"/>
    </source>
</evidence>
<sequence length="808" mass="87561">MKKKYNWIITSILSLALLFGICFTGTFAAEESAPESYITVNKSIAGSSAADKMSYVNTPLTLANGLNLYVEAEMGQYTDSVMFFGLFADKTDSAPYAHKSFMMGSQEIKTFFSDAATPVDNGKYMEDYWNTYYYNRVMYRFEIKSNGDVNVYARSTEDPSTYVGDNAQITTETLITTQAGYYSALASDEQIYAGLALRAGANDAYKLYSLEVRDGAGNQIFTDNGFLKYTTEAYVRSEGIDAAIEAGALAVPEIVEESSLSVNSKMTMGDVMVYADTKVQGGAEITLDMKMNRNEATFFFGVFTDKTNSNFYNTHVMQMSSSAIVLPYDANAADNGNYNENTGVEGGLKFVDRIRLRMNISASGTLNVYVSSIEGADSYTGMTAQESLQDILILTQENLYSKEMTDGGYFGFAFRAPAANQDVVLYNLKIADKDGVTLFQDDFSKVLTDSYIRTGGDALKTNVENGGAVLRVKNVQEAKPVFNFAALKREGYLDETFHLTPTVDDMPEGGELSVIVKDAAGNAIAAQADGTFKFTAQGIYTAEFAVTVNEEIILQDSVKVYIKNHSTQPNAEANFDKGYFNGDLWAITEKGVAVKDGALIIAGGTFRTKGFSEICYFTFDVTSMKAGSSSFDLIFGQDGVGYALRFTDKTSVEFITPEGSREIAVGKNFVEAALAGKKVTLRLELASDKAMLYGMIEDESEETLETALCTLEGIRLVGSIGVTVPEGSRITIDDVQFVNMAGVDNPNTDPSKPSDPGENPGEDPGEKPGDEDPKKKGCAGTAVGFSIAGGTAVVLAAAVLCFRKKKKI</sequence>
<keyword evidence="2" id="KW-0812">Transmembrane</keyword>
<evidence type="ECO:0000313" key="5">
    <source>
        <dbReference type="Proteomes" id="UP000291269"/>
    </source>
</evidence>
<name>A0A4Q2KES7_9FIRM</name>
<feature type="signal peptide" evidence="3">
    <location>
        <begin position="1"/>
        <end position="28"/>
    </location>
</feature>
<comment type="caution">
    <text evidence="4">The sequence shown here is derived from an EMBL/GenBank/DDBJ whole genome shotgun (WGS) entry which is preliminary data.</text>
</comment>
<keyword evidence="2" id="KW-1133">Transmembrane helix</keyword>